<dbReference type="OrthoDB" id="21822at2"/>
<evidence type="ECO:0000313" key="3">
    <source>
        <dbReference type="EMBL" id="KIQ19110.1"/>
    </source>
</evidence>
<organism evidence="3 4">
    <name type="scientific">Variovorax paradoxus</name>
    <dbReference type="NCBI Taxonomy" id="34073"/>
    <lineage>
        <taxon>Bacteria</taxon>
        <taxon>Pseudomonadati</taxon>
        <taxon>Pseudomonadota</taxon>
        <taxon>Betaproteobacteria</taxon>
        <taxon>Burkholderiales</taxon>
        <taxon>Comamonadaceae</taxon>
        <taxon>Variovorax</taxon>
    </lineage>
</organism>
<reference evidence="3 4" key="1">
    <citation type="submission" date="2014-12" db="EMBL/GenBank/DDBJ databases">
        <title>16Stimator: statistical estimation of ribosomal gene copy numbers from draft genome assemblies.</title>
        <authorList>
            <person name="Perisin M.A."/>
            <person name="Vetter M."/>
            <person name="Gilbert J.A."/>
            <person name="Bergelson J."/>
        </authorList>
    </citation>
    <scope>NUCLEOTIDE SEQUENCE [LARGE SCALE GENOMIC DNA]</scope>
    <source>
        <strain evidence="3 4">MEDvA23</strain>
    </source>
</reference>
<dbReference type="RefSeq" id="WP_042582304.1">
    <property type="nucleotide sequence ID" value="NZ_JXQQ01000110.1"/>
</dbReference>
<evidence type="ECO:0000256" key="1">
    <source>
        <dbReference type="ARBA" id="ARBA00005953"/>
    </source>
</evidence>
<dbReference type="EMBL" id="JXQQ01000110">
    <property type="protein sequence ID" value="KIQ19110.1"/>
    <property type="molecule type" value="Genomic_DNA"/>
</dbReference>
<sequence>MNTGKEITYTARVEFGDCDPAGIVWFPNFFRWIDAASRNFFAGCGVPRWEETARTLGVIGTPLVDTHTRFVKAASYGDTLEIAVRITEWRDKSFVQTYRVTRGDELILECEEVRIFAAKREGGGIRAVPVPPEIRALCE</sequence>
<protein>
    <submittedName>
        <fullName evidence="3">4-hydroxybenzoyl-CoA thioesterase</fullName>
    </submittedName>
</protein>
<dbReference type="InterPro" id="IPR029069">
    <property type="entry name" value="HotDog_dom_sf"/>
</dbReference>
<dbReference type="SUPFAM" id="SSF54637">
    <property type="entry name" value="Thioesterase/thiol ester dehydrase-isomerase"/>
    <property type="match status" value="1"/>
</dbReference>
<comment type="caution">
    <text evidence="3">The sequence shown here is derived from an EMBL/GenBank/DDBJ whole genome shotgun (WGS) entry which is preliminary data.</text>
</comment>
<dbReference type="AlphaFoldDB" id="A0A0D0LNU5"/>
<proteinExistence type="inferred from homology"/>
<evidence type="ECO:0000256" key="2">
    <source>
        <dbReference type="ARBA" id="ARBA00022801"/>
    </source>
</evidence>
<accession>A0A0D0LNU5</accession>
<dbReference type="PROSITE" id="PS01328">
    <property type="entry name" value="4HBCOA_THIOESTERASE"/>
    <property type="match status" value="1"/>
</dbReference>
<name>A0A0D0LNU5_VARPD</name>
<dbReference type="GO" id="GO:0016787">
    <property type="term" value="F:hydrolase activity"/>
    <property type="evidence" value="ECO:0007669"/>
    <property type="project" value="UniProtKB-KW"/>
</dbReference>
<evidence type="ECO:0000313" key="4">
    <source>
        <dbReference type="Proteomes" id="UP000032067"/>
    </source>
</evidence>
<dbReference type="Pfam" id="PF13279">
    <property type="entry name" value="4HBT_2"/>
    <property type="match status" value="1"/>
</dbReference>
<dbReference type="CDD" id="cd00586">
    <property type="entry name" value="4HBT"/>
    <property type="match status" value="1"/>
</dbReference>
<comment type="similarity">
    <text evidence="1">Belongs to the 4-hydroxybenzoyl-CoA thioesterase family.</text>
</comment>
<dbReference type="Gene3D" id="3.10.129.10">
    <property type="entry name" value="Hotdog Thioesterase"/>
    <property type="match status" value="1"/>
</dbReference>
<keyword evidence="2" id="KW-0378">Hydrolase</keyword>
<dbReference type="InterPro" id="IPR008272">
    <property type="entry name" value="HB-CoA_thioesterase_AS"/>
</dbReference>
<gene>
    <name evidence="3" type="ORF">RT97_28865</name>
</gene>
<dbReference type="Proteomes" id="UP000032067">
    <property type="component" value="Unassembled WGS sequence"/>
</dbReference>